<evidence type="ECO:0000313" key="2">
    <source>
        <dbReference type="EMBL" id="GAX18089.1"/>
    </source>
</evidence>
<keyword evidence="3" id="KW-1185">Reference proteome</keyword>
<dbReference type="Proteomes" id="UP000198406">
    <property type="component" value="Unassembled WGS sequence"/>
</dbReference>
<dbReference type="AlphaFoldDB" id="A0A1Z5JVY2"/>
<feature type="transmembrane region" description="Helical" evidence="1">
    <location>
        <begin position="12"/>
        <end position="29"/>
    </location>
</feature>
<feature type="transmembrane region" description="Helical" evidence="1">
    <location>
        <begin position="35"/>
        <end position="54"/>
    </location>
</feature>
<dbReference type="InParanoid" id="A0A1Z5JVY2"/>
<keyword evidence="1" id="KW-1133">Transmembrane helix</keyword>
<protein>
    <submittedName>
        <fullName evidence="2">Uncharacterized protein</fullName>
    </submittedName>
</protein>
<feature type="transmembrane region" description="Helical" evidence="1">
    <location>
        <begin position="75"/>
        <end position="96"/>
    </location>
</feature>
<evidence type="ECO:0000256" key="1">
    <source>
        <dbReference type="SAM" id="Phobius"/>
    </source>
</evidence>
<accession>A0A1Z5JVY2</accession>
<gene>
    <name evidence="2" type="ORF">FisN_25Hu065</name>
</gene>
<evidence type="ECO:0000313" key="3">
    <source>
        <dbReference type="Proteomes" id="UP000198406"/>
    </source>
</evidence>
<name>A0A1Z5JVY2_FISSO</name>
<keyword evidence="1" id="KW-0472">Membrane</keyword>
<reference evidence="2 3" key="1">
    <citation type="journal article" date="2015" name="Plant Cell">
        <title>Oil accumulation by the oleaginous diatom Fistulifera solaris as revealed by the genome and transcriptome.</title>
        <authorList>
            <person name="Tanaka T."/>
            <person name="Maeda Y."/>
            <person name="Veluchamy A."/>
            <person name="Tanaka M."/>
            <person name="Abida H."/>
            <person name="Marechal E."/>
            <person name="Bowler C."/>
            <person name="Muto M."/>
            <person name="Sunaga Y."/>
            <person name="Tanaka M."/>
            <person name="Yoshino T."/>
            <person name="Taniguchi T."/>
            <person name="Fukuda Y."/>
            <person name="Nemoto M."/>
            <person name="Matsumoto M."/>
            <person name="Wong P.S."/>
            <person name="Aburatani S."/>
            <person name="Fujibuchi W."/>
        </authorList>
    </citation>
    <scope>NUCLEOTIDE SEQUENCE [LARGE SCALE GENOMIC DNA]</scope>
    <source>
        <strain evidence="2 3">JPCC DA0580</strain>
    </source>
</reference>
<proteinExistence type="predicted"/>
<keyword evidence="1" id="KW-0812">Transmembrane</keyword>
<dbReference type="OrthoDB" id="10526116at2759"/>
<dbReference type="EMBL" id="BDSP01000124">
    <property type="protein sequence ID" value="GAX18089.1"/>
    <property type="molecule type" value="Genomic_DNA"/>
</dbReference>
<sequence>MEETLDHLSKRVVVAGSVGSIVGVLQALYKGHARLPRTAALTMLSCALTATACFGSERFLYTTITEPLMGSTRNALLASHAAGGVVAGAWLGGLYLRRPLRGVVFFTPAMILLGYGEWQLRAVRKHVEKEMREKEKREAAQ</sequence>
<organism evidence="2 3">
    <name type="scientific">Fistulifera solaris</name>
    <name type="common">Oleaginous diatom</name>
    <dbReference type="NCBI Taxonomy" id="1519565"/>
    <lineage>
        <taxon>Eukaryota</taxon>
        <taxon>Sar</taxon>
        <taxon>Stramenopiles</taxon>
        <taxon>Ochrophyta</taxon>
        <taxon>Bacillariophyta</taxon>
        <taxon>Bacillariophyceae</taxon>
        <taxon>Bacillariophycidae</taxon>
        <taxon>Naviculales</taxon>
        <taxon>Naviculaceae</taxon>
        <taxon>Fistulifera</taxon>
    </lineage>
</organism>
<comment type="caution">
    <text evidence="2">The sequence shown here is derived from an EMBL/GenBank/DDBJ whole genome shotgun (WGS) entry which is preliminary data.</text>
</comment>